<dbReference type="Proteomes" id="UP001321473">
    <property type="component" value="Unassembled WGS sequence"/>
</dbReference>
<evidence type="ECO:0000256" key="1">
    <source>
        <dbReference type="ARBA" id="ARBA00004613"/>
    </source>
</evidence>
<dbReference type="EMBL" id="JARKHS020030112">
    <property type="protein sequence ID" value="KAK8762417.1"/>
    <property type="molecule type" value="Genomic_DNA"/>
</dbReference>
<dbReference type="PANTHER" id="PTHR11461:SF211">
    <property type="entry name" value="GH10112P-RELATED"/>
    <property type="match status" value="1"/>
</dbReference>
<dbReference type="AlphaFoldDB" id="A0AAQ4DIX7"/>
<evidence type="ECO:0000256" key="7">
    <source>
        <dbReference type="RuleBase" id="RU000411"/>
    </source>
</evidence>
<sequence>MKAEAIVSAVLSVMGNVSGQHMKRIQAREQWLRWRVLKKRGASPTLIYCGYRQDGWPCQASSQNGVVFRVANRLYSARQYPVREDYATLLEELYRASIESVDITRNPDTIRKEVNKWVSEKTNSKIQKLLGPGSVDEKTKLFLVNAIYFKANWDTSFKPEYTRSADFYLDSENTLKVQMMSSEEEYKVSDSEESNCRALEMPYKGDEYSMVIVLPNEVDGLTSLEERLTEYDLRSLLDGLKTQKVQLYLPKFKVRSNKGMIDVLRALGVNALFDTDSVDLSGIFPEDSLPVTKIIHEAVVEVDENGTVAAAATAAEGGSSSGIMPVEFAINHPFLFIIKRNQDNLILFMGSVRNPNA</sequence>
<feature type="domain" description="Serpin" evidence="8">
    <location>
        <begin position="34"/>
        <end position="355"/>
    </location>
</feature>
<dbReference type="InterPro" id="IPR023796">
    <property type="entry name" value="Serpin_dom"/>
</dbReference>
<keyword evidence="3" id="KW-0964">Secreted</keyword>
<evidence type="ECO:0000313" key="9">
    <source>
        <dbReference type="EMBL" id="KAK8762417.1"/>
    </source>
</evidence>
<dbReference type="Gene3D" id="2.30.39.10">
    <property type="entry name" value="Alpha-1-antitrypsin, domain 1"/>
    <property type="match status" value="1"/>
</dbReference>
<dbReference type="InterPro" id="IPR023795">
    <property type="entry name" value="Serpin_CS"/>
</dbReference>
<gene>
    <name evidence="9" type="ORF">V5799_026327</name>
</gene>
<dbReference type="InterPro" id="IPR036186">
    <property type="entry name" value="Serpin_sf"/>
</dbReference>
<dbReference type="GO" id="GO:0004867">
    <property type="term" value="F:serine-type endopeptidase inhibitor activity"/>
    <property type="evidence" value="ECO:0007669"/>
    <property type="project" value="UniProtKB-KW"/>
</dbReference>
<evidence type="ECO:0000256" key="4">
    <source>
        <dbReference type="ARBA" id="ARBA00022690"/>
    </source>
</evidence>
<comment type="similarity">
    <text evidence="2 7">Belongs to the serpin family.</text>
</comment>
<evidence type="ECO:0000256" key="5">
    <source>
        <dbReference type="ARBA" id="ARBA00022900"/>
    </source>
</evidence>
<protein>
    <recommendedName>
        <fullName evidence="8">Serpin domain-containing protein</fullName>
    </recommendedName>
</protein>
<organism evidence="9 10">
    <name type="scientific">Amblyomma americanum</name>
    <name type="common">Lone star tick</name>
    <dbReference type="NCBI Taxonomy" id="6943"/>
    <lineage>
        <taxon>Eukaryota</taxon>
        <taxon>Metazoa</taxon>
        <taxon>Ecdysozoa</taxon>
        <taxon>Arthropoda</taxon>
        <taxon>Chelicerata</taxon>
        <taxon>Arachnida</taxon>
        <taxon>Acari</taxon>
        <taxon>Parasitiformes</taxon>
        <taxon>Ixodida</taxon>
        <taxon>Ixodoidea</taxon>
        <taxon>Ixodidae</taxon>
        <taxon>Amblyomminae</taxon>
        <taxon>Amblyomma</taxon>
    </lineage>
</organism>
<proteinExistence type="inferred from homology"/>
<evidence type="ECO:0000313" key="10">
    <source>
        <dbReference type="Proteomes" id="UP001321473"/>
    </source>
</evidence>
<comment type="caution">
    <text evidence="9">The sequence shown here is derived from an EMBL/GenBank/DDBJ whole genome shotgun (WGS) entry which is preliminary data.</text>
</comment>
<evidence type="ECO:0000256" key="3">
    <source>
        <dbReference type="ARBA" id="ARBA00022525"/>
    </source>
</evidence>
<dbReference type="GO" id="GO:0005615">
    <property type="term" value="C:extracellular space"/>
    <property type="evidence" value="ECO:0007669"/>
    <property type="project" value="InterPro"/>
</dbReference>
<dbReference type="InterPro" id="IPR000215">
    <property type="entry name" value="Serpin_fam"/>
</dbReference>
<evidence type="ECO:0000259" key="8">
    <source>
        <dbReference type="SMART" id="SM00093"/>
    </source>
</evidence>
<keyword evidence="10" id="KW-1185">Reference proteome</keyword>
<dbReference type="InterPro" id="IPR042178">
    <property type="entry name" value="Serpin_sf_1"/>
</dbReference>
<accession>A0AAQ4DIX7</accession>
<name>A0AAQ4DIX7_AMBAM</name>
<dbReference type="SMART" id="SM00093">
    <property type="entry name" value="SERPIN"/>
    <property type="match status" value="1"/>
</dbReference>
<keyword evidence="6" id="KW-0325">Glycoprotein</keyword>
<evidence type="ECO:0000256" key="2">
    <source>
        <dbReference type="ARBA" id="ARBA00009500"/>
    </source>
</evidence>
<dbReference type="Pfam" id="PF00079">
    <property type="entry name" value="Serpin"/>
    <property type="match status" value="1"/>
</dbReference>
<dbReference type="PANTHER" id="PTHR11461">
    <property type="entry name" value="SERINE PROTEASE INHIBITOR, SERPIN"/>
    <property type="match status" value="1"/>
</dbReference>
<dbReference type="InterPro" id="IPR042185">
    <property type="entry name" value="Serpin_sf_2"/>
</dbReference>
<keyword evidence="4" id="KW-0646">Protease inhibitor</keyword>
<keyword evidence="5" id="KW-0722">Serine protease inhibitor</keyword>
<comment type="subcellular location">
    <subcellularLocation>
        <location evidence="1">Secreted</location>
    </subcellularLocation>
</comment>
<dbReference type="CDD" id="cd00172">
    <property type="entry name" value="serpin"/>
    <property type="match status" value="1"/>
</dbReference>
<evidence type="ECO:0000256" key="6">
    <source>
        <dbReference type="ARBA" id="ARBA00023180"/>
    </source>
</evidence>
<dbReference type="SUPFAM" id="SSF56574">
    <property type="entry name" value="Serpins"/>
    <property type="match status" value="1"/>
</dbReference>
<reference evidence="9 10" key="1">
    <citation type="journal article" date="2023" name="Arcadia Sci">
        <title>De novo assembly of a long-read Amblyomma americanum tick genome.</title>
        <authorList>
            <person name="Chou S."/>
            <person name="Poskanzer K.E."/>
            <person name="Rollins M."/>
            <person name="Thuy-Boun P.S."/>
        </authorList>
    </citation>
    <scope>NUCLEOTIDE SEQUENCE [LARGE SCALE GENOMIC DNA]</scope>
    <source>
        <strain evidence="9">F_SG_1</strain>
        <tissue evidence="9">Salivary glands</tissue>
    </source>
</reference>
<dbReference type="PROSITE" id="PS00284">
    <property type="entry name" value="SERPIN"/>
    <property type="match status" value="1"/>
</dbReference>
<dbReference type="Gene3D" id="3.30.497.10">
    <property type="entry name" value="Antithrombin, subunit I, domain 2"/>
    <property type="match status" value="1"/>
</dbReference>